<dbReference type="InterPro" id="IPR001763">
    <property type="entry name" value="Rhodanese-like_dom"/>
</dbReference>
<evidence type="ECO:0000313" key="15">
    <source>
        <dbReference type="Proteomes" id="UP000285430"/>
    </source>
</evidence>
<comment type="caution">
    <text evidence="4">The sequence shown here is derived from an EMBL/GenBank/DDBJ whole genome shotgun (WGS) entry which is preliminary data.</text>
</comment>
<dbReference type="EMBL" id="QUTA01005238">
    <property type="protein sequence ID" value="RHY16608.1"/>
    <property type="molecule type" value="Genomic_DNA"/>
</dbReference>
<evidence type="ECO:0000313" key="10">
    <source>
        <dbReference type="Proteomes" id="UP000265716"/>
    </source>
</evidence>
<dbReference type="SMART" id="SM00450">
    <property type="entry name" value="RHOD"/>
    <property type="match status" value="1"/>
</dbReference>
<dbReference type="Proteomes" id="UP000284702">
    <property type="component" value="Unassembled WGS sequence"/>
</dbReference>
<dbReference type="Pfam" id="PF17773">
    <property type="entry name" value="UPF0176_N"/>
    <property type="match status" value="1"/>
</dbReference>
<feature type="domain" description="Rhodanese" evidence="3">
    <location>
        <begin position="216"/>
        <end position="296"/>
    </location>
</feature>
<sequence length="458" mass="51283">MYSASLYPDYVSQNHEIGFPDLIMAAEKYERKLDKALRKLHTAEANDDAEDMLSLRVKVEKYERKIKQLATPSTSDDVDKSGMSLLLFYAYVEPAWSPVRHKDTLHWAEGLLNSLGVTGRLRVSREGFNGTLTGPYDGIRAFTDAMRLRDNGYFAHMNNQDDFKITDNLPEGQAFPKLKVFAVTELVNYGLGVDNAPSVNNGGVHLEPKQYHQKLLEDNTVVIDIRNSYEADIGRFAPPTGAEYIDPKDKQVLMYCTGGIRCERASALFRSLGHDKVFQLKGGIHNYLTEYASQGGGLWVGKNYTFDKRFAHGATEDDDKKDADIVEAPTSDEIVGKCVACSKPWDKYRGRKRCPVPCGVPLLLCNECLASDVAAKCFLCQEDAHNGTKDRFNKRQHYNQLALKHDNVPRDDVPRGKKVAVHACGVCKETFTSRNGLFKHVRATGHADRKAKKQKVAA</sequence>
<dbReference type="InterPro" id="IPR040503">
    <property type="entry name" value="TRHO_N"/>
</dbReference>
<dbReference type="EMBL" id="QUTE01010173">
    <property type="protein sequence ID" value="RHZ14938.1"/>
    <property type="molecule type" value="Genomic_DNA"/>
</dbReference>
<dbReference type="SUPFAM" id="SSF52821">
    <property type="entry name" value="Rhodanese/Cell cycle control phosphatase"/>
    <property type="match status" value="1"/>
</dbReference>
<evidence type="ECO:0000313" key="13">
    <source>
        <dbReference type="Proteomes" id="UP000266643"/>
    </source>
</evidence>
<evidence type="ECO:0000313" key="7">
    <source>
        <dbReference type="EMBL" id="RHZ14938.1"/>
    </source>
</evidence>
<dbReference type="PROSITE" id="PS50157">
    <property type="entry name" value="ZINC_FINGER_C2H2_2"/>
    <property type="match status" value="1"/>
</dbReference>
<evidence type="ECO:0008006" key="16">
    <source>
        <dbReference type="Google" id="ProtNLM"/>
    </source>
</evidence>
<feature type="domain" description="C2H2-type" evidence="2">
    <location>
        <begin position="422"/>
        <end position="451"/>
    </location>
</feature>
<dbReference type="InterPro" id="IPR020936">
    <property type="entry name" value="TrhO"/>
</dbReference>
<dbReference type="Proteomes" id="UP000266196">
    <property type="component" value="Unassembled WGS sequence"/>
</dbReference>
<dbReference type="PROSITE" id="PS50206">
    <property type="entry name" value="RHODANESE_3"/>
    <property type="match status" value="1"/>
</dbReference>
<keyword evidence="1" id="KW-0863">Zinc-finger</keyword>
<keyword evidence="1" id="KW-0862">Zinc</keyword>
<dbReference type="EMBL" id="QUTC01008415">
    <property type="protein sequence ID" value="RHY43961.1"/>
    <property type="molecule type" value="Genomic_DNA"/>
</dbReference>
<keyword evidence="14" id="KW-1185">Reference proteome</keyword>
<dbReference type="Gene3D" id="3.30.70.100">
    <property type="match status" value="1"/>
</dbReference>
<evidence type="ECO:0000256" key="1">
    <source>
        <dbReference type="PROSITE-ProRule" id="PRU00042"/>
    </source>
</evidence>
<protein>
    <recommendedName>
        <fullName evidence="16">Rhodanese domain-containing protein</fullName>
    </recommendedName>
</protein>
<dbReference type="EMBL" id="QUTD01005687">
    <property type="protein sequence ID" value="RHY60165.1"/>
    <property type="molecule type" value="Genomic_DNA"/>
</dbReference>
<evidence type="ECO:0000259" key="2">
    <source>
        <dbReference type="PROSITE" id="PS50157"/>
    </source>
</evidence>
<dbReference type="InterPro" id="IPR022111">
    <property type="entry name" value="Rhodanese_C"/>
</dbReference>
<dbReference type="Proteomes" id="UP000266643">
    <property type="component" value="Unassembled WGS sequence"/>
</dbReference>
<reference evidence="9 14" key="1">
    <citation type="submission" date="2018-07" db="EMBL/GenBank/DDBJ databases">
        <title>Annotation of Aphanomyces astaci genome assembly.</title>
        <authorList>
            <person name="Studholme D.J."/>
        </authorList>
    </citation>
    <scope>NUCLEOTIDE SEQUENCE [LARGE SCALE GENOMIC DNA]</scope>
    <source>
        <strain evidence="9">Pc</strain>
    </source>
</reference>
<dbReference type="GO" id="GO:0008270">
    <property type="term" value="F:zinc ion binding"/>
    <property type="evidence" value="ECO:0007669"/>
    <property type="project" value="UniProtKB-KW"/>
</dbReference>
<dbReference type="Pfam" id="PF00581">
    <property type="entry name" value="Rhodanese"/>
    <property type="match status" value="1"/>
</dbReference>
<evidence type="ECO:0000313" key="11">
    <source>
        <dbReference type="Proteomes" id="UP000266196"/>
    </source>
</evidence>
<evidence type="ECO:0000313" key="6">
    <source>
        <dbReference type="EMBL" id="RHY60165.1"/>
    </source>
</evidence>
<dbReference type="EMBL" id="QUTH01001783">
    <property type="protein sequence ID" value="RHZ29302.1"/>
    <property type="molecule type" value="Genomic_DNA"/>
</dbReference>
<evidence type="ECO:0000313" key="5">
    <source>
        <dbReference type="EMBL" id="RHY43961.1"/>
    </source>
</evidence>
<dbReference type="PANTHER" id="PTHR43268">
    <property type="entry name" value="THIOSULFATE SULFURTRANSFERASE/RHODANESE-LIKE DOMAIN-CONTAINING PROTEIN 2"/>
    <property type="match status" value="1"/>
</dbReference>
<dbReference type="InterPro" id="IPR036873">
    <property type="entry name" value="Rhodanese-like_dom_sf"/>
</dbReference>
<evidence type="ECO:0000313" key="4">
    <source>
        <dbReference type="EMBL" id="RHY16608.1"/>
    </source>
</evidence>
<evidence type="ECO:0000313" key="8">
    <source>
        <dbReference type="EMBL" id="RHZ29302.1"/>
    </source>
</evidence>
<proteinExistence type="predicted"/>
<dbReference type="Proteomes" id="UP000265716">
    <property type="component" value="Unassembled WGS sequence"/>
</dbReference>
<evidence type="ECO:0000259" key="3">
    <source>
        <dbReference type="PROSITE" id="PS50206"/>
    </source>
</evidence>
<evidence type="ECO:0000313" key="12">
    <source>
        <dbReference type="Proteomes" id="UP000266239"/>
    </source>
</evidence>
<dbReference type="Proteomes" id="UP000285430">
    <property type="component" value="Unassembled WGS sequence"/>
</dbReference>
<dbReference type="PROSITE" id="PS00028">
    <property type="entry name" value="ZINC_FINGER_C2H2_1"/>
    <property type="match status" value="1"/>
</dbReference>
<dbReference type="InterPro" id="IPR013087">
    <property type="entry name" value="Znf_C2H2_type"/>
</dbReference>
<dbReference type="Pfam" id="PF12368">
    <property type="entry name" value="Rhodanese_C"/>
    <property type="match status" value="1"/>
</dbReference>
<dbReference type="VEuPathDB" id="FungiDB:H257_14872"/>
<keyword evidence="1" id="KW-0479">Metal-binding</keyword>
<evidence type="ECO:0000313" key="14">
    <source>
        <dbReference type="Proteomes" id="UP000284702"/>
    </source>
</evidence>
<gene>
    <name evidence="9" type="ORF">B5M09_006262</name>
    <name evidence="4" type="ORF">DYB25_005456</name>
    <name evidence="6" type="ORF">DYB30_011545</name>
    <name evidence="7" type="ORF">DYB31_005772</name>
    <name evidence="8" type="ORF">DYB37_011370</name>
    <name evidence="5" type="ORF">DYB38_004689</name>
</gene>
<organism evidence="4 12">
    <name type="scientific">Aphanomyces astaci</name>
    <name type="common">Crayfish plague agent</name>
    <dbReference type="NCBI Taxonomy" id="112090"/>
    <lineage>
        <taxon>Eukaryota</taxon>
        <taxon>Sar</taxon>
        <taxon>Stramenopiles</taxon>
        <taxon>Oomycota</taxon>
        <taxon>Saprolegniomycetes</taxon>
        <taxon>Saprolegniales</taxon>
        <taxon>Verrucalvaceae</taxon>
        <taxon>Aphanomyces</taxon>
    </lineage>
</organism>
<dbReference type="EMBL" id="MZMZ02003067">
    <property type="protein sequence ID" value="RQM22907.1"/>
    <property type="molecule type" value="Genomic_DNA"/>
</dbReference>
<evidence type="ECO:0000313" key="9">
    <source>
        <dbReference type="EMBL" id="RQM22907.1"/>
    </source>
</evidence>
<reference evidence="10 11" key="2">
    <citation type="submission" date="2018-08" db="EMBL/GenBank/DDBJ databases">
        <title>Aphanomyces genome sequencing and annotation.</title>
        <authorList>
            <person name="Minardi D."/>
            <person name="Oidtmann B."/>
            <person name="Van Der Giezen M."/>
            <person name="Studholme D.J."/>
        </authorList>
    </citation>
    <scope>NUCLEOTIDE SEQUENCE [LARGE SCALE GENOMIC DNA]</scope>
    <source>
        <strain evidence="7 11">197901</strain>
        <strain evidence="6 13">D2</strain>
        <strain evidence="8 15">Da</strain>
        <strain evidence="5 10">SA</strain>
        <strain evidence="4 12">Yx</strain>
    </source>
</reference>
<dbReference type="AlphaFoldDB" id="A0A397BD03"/>
<accession>A0A397BD03</accession>
<dbReference type="Proteomes" id="UP000266239">
    <property type="component" value="Unassembled WGS sequence"/>
</dbReference>
<dbReference type="Gene3D" id="3.40.250.10">
    <property type="entry name" value="Rhodanese-like domain"/>
    <property type="match status" value="1"/>
</dbReference>
<dbReference type="PANTHER" id="PTHR43268:SF7">
    <property type="entry name" value="RHODANESE DOMAIN-CONTAINING PROTEIN"/>
    <property type="match status" value="1"/>
</dbReference>
<name>A0A397BD03_APHAT</name>